<dbReference type="Proteomes" id="UP000501690">
    <property type="component" value="Linkage Group LG10"/>
</dbReference>
<organism evidence="2 3">
    <name type="scientific">Vigna unguiculata</name>
    <name type="common">Cowpea</name>
    <dbReference type="NCBI Taxonomy" id="3917"/>
    <lineage>
        <taxon>Eukaryota</taxon>
        <taxon>Viridiplantae</taxon>
        <taxon>Streptophyta</taxon>
        <taxon>Embryophyta</taxon>
        <taxon>Tracheophyta</taxon>
        <taxon>Spermatophyta</taxon>
        <taxon>Magnoliopsida</taxon>
        <taxon>eudicotyledons</taxon>
        <taxon>Gunneridae</taxon>
        <taxon>Pentapetalae</taxon>
        <taxon>rosids</taxon>
        <taxon>fabids</taxon>
        <taxon>Fabales</taxon>
        <taxon>Fabaceae</taxon>
        <taxon>Papilionoideae</taxon>
        <taxon>50 kb inversion clade</taxon>
        <taxon>NPAAA clade</taxon>
        <taxon>indigoferoid/millettioid clade</taxon>
        <taxon>Phaseoleae</taxon>
        <taxon>Vigna</taxon>
    </lineage>
</organism>
<evidence type="ECO:0000256" key="1">
    <source>
        <dbReference type="SAM" id="MobiDB-lite"/>
    </source>
</evidence>
<reference evidence="2 3" key="1">
    <citation type="submission" date="2019-04" db="EMBL/GenBank/DDBJ databases">
        <title>An improved genome assembly and genetic linkage map for asparagus bean, Vigna unguiculata ssp. sesquipedialis.</title>
        <authorList>
            <person name="Xia Q."/>
            <person name="Zhang R."/>
            <person name="Dong Y."/>
        </authorList>
    </citation>
    <scope>NUCLEOTIDE SEQUENCE [LARGE SCALE GENOMIC DNA]</scope>
    <source>
        <tissue evidence="2">Leaf</tissue>
    </source>
</reference>
<feature type="region of interest" description="Disordered" evidence="1">
    <location>
        <begin position="1"/>
        <end position="49"/>
    </location>
</feature>
<accession>A0A4D6N8L5</accession>
<dbReference type="EMBL" id="CP039354">
    <property type="protein sequence ID" value="QCE10173.1"/>
    <property type="molecule type" value="Genomic_DNA"/>
</dbReference>
<keyword evidence="3" id="KW-1185">Reference proteome</keyword>
<feature type="compositionally biased region" description="Basic and acidic residues" evidence="1">
    <location>
        <begin position="35"/>
        <end position="49"/>
    </location>
</feature>
<name>A0A4D6N8L5_VIGUN</name>
<evidence type="ECO:0000313" key="3">
    <source>
        <dbReference type="Proteomes" id="UP000501690"/>
    </source>
</evidence>
<evidence type="ECO:0000313" key="2">
    <source>
        <dbReference type="EMBL" id="QCE10173.1"/>
    </source>
</evidence>
<gene>
    <name evidence="2" type="ORF">DEO72_LG10g1399</name>
</gene>
<dbReference type="AlphaFoldDB" id="A0A4D6N8L5"/>
<feature type="compositionally biased region" description="Basic and acidic residues" evidence="1">
    <location>
        <begin position="1"/>
        <end position="16"/>
    </location>
</feature>
<proteinExistence type="predicted"/>
<protein>
    <submittedName>
        <fullName evidence="2">Uncharacterized protein</fullName>
    </submittedName>
</protein>
<sequence>MRSRDETQPPPCDHRATTVRPPQHHLVTTTVQVKVESRGRERESRGRVR</sequence>